<dbReference type="Proteomes" id="UP001179952">
    <property type="component" value="Unassembled WGS sequence"/>
</dbReference>
<name>A0AAV9AQF1_ACOGR</name>
<dbReference type="EMBL" id="JAUJYN010000007">
    <property type="protein sequence ID" value="KAK1266419.1"/>
    <property type="molecule type" value="Genomic_DNA"/>
</dbReference>
<proteinExistence type="predicted"/>
<evidence type="ECO:0000313" key="1">
    <source>
        <dbReference type="EMBL" id="KAK1266419.1"/>
    </source>
</evidence>
<reference evidence="1" key="2">
    <citation type="submission" date="2023-06" db="EMBL/GenBank/DDBJ databases">
        <authorList>
            <person name="Ma L."/>
            <person name="Liu K.-W."/>
            <person name="Li Z."/>
            <person name="Hsiao Y.-Y."/>
            <person name="Qi Y."/>
            <person name="Fu T."/>
            <person name="Tang G."/>
            <person name="Zhang D."/>
            <person name="Sun W.-H."/>
            <person name="Liu D.-K."/>
            <person name="Li Y."/>
            <person name="Chen G.-Z."/>
            <person name="Liu X.-D."/>
            <person name="Liao X.-Y."/>
            <person name="Jiang Y.-T."/>
            <person name="Yu X."/>
            <person name="Hao Y."/>
            <person name="Huang J."/>
            <person name="Zhao X.-W."/>
            <person name="Ke S."/>
            <person name="Chen Y.-Y."/>
            <person name="Wu W.-L."/>
            <person name="Hsu J.-L."/>
            <person name="Lin Y.-F."/>
            <person name="Huang M.-D."/>
            <person name="Li C.-Y."/>
            <person name="Huang L."/>
            <person name="Wang Z.-W."/>
            <person name="Zhao X."/>
            <person name="Zhong W.-Y."/>
            <person name="Peng D.-H."/>
            <person name="Ahmad S."/>
            <person name="Lan S."/>
            <person name="Zhang J.-S."/>
            <person name="Tsai W.-C."/>
            <person name="Van De Peer Y."/>
            <person name="Liu Z.-J."/>
        </authorList>
    </citation>
    <scope>NUCLEOTIDE SEQUENCE</scope>
    <source>
        <strain evidence="1">SCP</strain>
        <tissue evidence="1">Leaves</tissue>
    </source>
</reference>
<sequence>MESRPAAEPEKPLSPPPITAAVMNMASVHMGLLPEKTTVKMELEAPEGLLVKYEDCNNLPKKYKQIKDIIDHLDEHIVSSKP</sequence>
<organism evidence="1 2">
    <name type="scientific">Acorus gramineus</name>
    <name type="common">Dwarf sweet flag</name>
    <dbReference type="NCBI Taxonomy" id="55184"/>
    <lineage>
        <taxon>Eukaryota</taxon>
        <taxon>Viridiplantae</taxon>
        <taxon>Streptophyta</taxon>
        <taxon>Embryophyta</taxon>
        <taxon>Tracheophyta</taxon>
        <taxon>Spermatophyta</taxon>
        <taxon>Magnoliopsida</taxon>
        <taxon>Liliopsida</taxon>
        <taxon>Acoraceae</taxon>
        <taxon>Acorus</taxon>
    </lineage>
</organism>
<protein>
    <submittedName>
        <fullName evidence="1">Uncharacterized protein</fullName>
    </submittedName>
</protein>
<dbReference type="AlphaFoldDB" id="A0AAV9AQF1"/>
<evidence type="ECO:0000313" key="2">
    <source>
        <dbReference type="Proteomes" id="UP001179952"/>
    </source>
</evidence>
<comment type="caution">
    <text evidence="1">The sequence shown here is derived from an EMBL/GenBank/DDBJ whole genome shotgun (WGS) entry which is preliminary data.</text>
</comment>
<accession>A0AAV9AQF1</accession>
<keyword evidence="2" id="KW-1185">Reference proteome</keyword>
<gene>
    <name evidence="1" type="ORF">QJS04_geneDACA000599</name>
</gene>
<reference evidence="1" key="1">
    <citation type="journal article" date="2023" name="Nat. Commun.">
        <title>Diploid and tetraploid genomes of Acorus and the evolution of monocots.</title>
        <authorList>
            <person name="Ma L."/>
            <person name="Liu K.W."/>
            <person name="Li Z."/>
            <person name="Hsiao Y.Y."/>
            <person name="Qi Y."/>
            <person name="Fu T."/>
            <person name="Tang G.D."/>
            <person name="Zhang D."/>
            <person name="Sun W.H."/>
            <person name="Liu D.K."/>
            <person name="Li Y."/>
            <person name="Chen G.Z."/>
            <person name="Liu X.D."/>
            <person name="Liao X.Y."/>
            <person name="Jiang Y.T."/>
            <person name="Yu X."/>
            <person name="Hao Y."/>
            <person name="Huang J."/>
            <person name="Zhao X.W."/>
            <person name="Ke S."/>
            <person name="Chen Y.Y."/>
            <person name="Wu W.L."/>
            <person name="Hsu J.L."/>
            <person name="Lin Y.F."/>
            <person name="Huang M.D."/>
            <person name="Li C.Y."/>
            <person name="Huang L."/>
            <person name="Wang Z.W."/>
            <person name="Zhao X."/>
            <person name="Zhong W.Y."/>
            <person name="Peng D.H."/>
            <person name="Ahmad S."/>
            <person name="Lan S."/>
            <person name="Zhang J.S."/>
            <person name="Tsai W.C."/>
            <person name="Van de Peer Y."/>
            <person name="Liu Z.J."/>
        </authorList>
    </citation>
    <scope>NUCLEOTIDE SEQUENCE</scope>
    <source>
        <strain evidence="1">SCP</strain>
    </source>
</reference>